<name>A0A4Y8TW39_9MICC</name>
<feature type="domain" description="2Fe-2S ferredoxin-type" evidence="9">
    <location>
        <begin position="262"/>
        <end position="351"/>
    </location>
</feature>
<dbReference type="InterPro" id="IPR050415">
    <property type="entry name" value="MRET"/>
</dbReference>
<comment type="cofactor">
    <cofactor evidence="1">
        <name>FAD</name>
        <dbReference type="ChEBI" id="CHEBI:57692"/>
    </cofactor>
</comment>
<dbReference type="InterPro" id="IPR017938">
    <property type="entry name" value="Riboflavin_synthase-like_b-brl"/>
</dbReference>
<dbReference type="InterPro" id="IPR036010">
    <property type="entry name" value="2Fe-2S_ferredoxin-like_sf"/>
</dbReference>
<sequence>MTSTVSTPRITALHARVVEVIKETADAHTLVLEPPAEHAESFSYRPGQFLTLRIPSDRDHDAARCYSLCSSPEQDEKLKVTIKRTRDGYASNWICDNVEAGHEIEVLKPAGTFVPSDLDTDFLLFAGGSGVTPVMSILKSALISGTGSITLVYANRDEQNVIFKDELVALSKAYPGRLTVIHWLESVQGIPDLASMAALAKPYAQREAFICGPGPFMNCIETVLQNLGAEPSRVHIERFVSLDADPFAPVEALVQDADGETAEVEVELDGTTSSIAWPAGNKLLDVLLNAGLDAPFSCREGACSACTCIVLEGEVEMERNEVLEQEDLEEGLVLACQAKALSPKVKITYEG</sequence>
<dbReference type="PROSITE" id="PS00197">
    <property type="entry name" value="2FE2S_FER_1"/>
    <property type="match status" value="1"/>
</dbReference>
<keyword evidence="8" id="KW-0411">Iron-sulfur</keyword>
<dbReference type="SUPFAM" id="SSF52343">
    <property type="entry name" value="Ferredoxin reductase-like, C-terminal NADP-linked domain"/>
    <property type="match status" value="1"/>
</dbReference>
<dbReference type="GO" id="GO:0046872">
    <property type="term" value="F:metal ion binding"/>
    <property type="evidence" value="ECO:0007669"/>
    <property type="project" value="UniProtKB-KW"/>
</dbReference>
<evidence type="ECO:0000259" key="10">
    <source>
        <dbReference type="PROSITE" id="PS51384"/>
    </source>
</evidence>
<dbReference type="CDD" id="cd00207">
    <property type="entry name" value="fer2"/>
    <property type="match status" value="1"/>
</dbReference>
<dbReference type="EMBL" id="SPDS01000001">
    <property type="protein sequence ID" value="TFH55751.1"/>
    <property type="molecule type" value="Genomic_DNA"/>
</dbReference>
<dbReference type="SUPFAM" id="SSF54292">
    <property type="entry name" value="2Fe-2S ferredoxin-like"/>
    <property type="match status" value="1"/>
</dbReference>
<feature type="domain" description="FAD-binding FR-type" evidence="10">
    <location>
        <begin position="10"/>
        <end position="116"/>
    </location>
</feature>
<keyword evidence="5" id="KW-0274">FAD</keyword>
<evidence type="ECO:0000256" key="8">
    <source>
        <dbReference type="ARBA" id="ARBA00023014"/>
    </source>
</evidence>
<dbReference type="InterPro" id="IPR017927">
    <property type="entry name" value="FAD-bd_FR_type"/>
</dbReference>
<keyword evidence="3" id="KW-0001">2Fe-2S</keyword>
<dbReference type="Pfam" id="PF00175">
    <property type="entry name" value="NAD_binding_1"/>
    <property type="match status" value="1"/>
</dbReference>
<dbReference type="PANTHER" id="PTHR47354:SF8">
    <property type="entry name" value="1,2-PHENYLACETYL-COA EPOXIDASE, SUBUNIT E"/>
    <property type="match status" value="1"/>
</dbReference>
<dbReference type="GO" id="GO:0051537">
    <property type="term" value="F:2 iron, 2 sulfur cluster binding"/>
    <property type="evidence" value="ECO:0007669"/>
    <property type="project" value="UniProtKB-KW"/>
</dbReference>
<dbReference type="PRINTS" id="PR00410">
    <property type="entry name" value="PHEHYDRXLASE"/>
</dbReference>
<evidence type="ECO:0000256" key="2">
    <source>
        <dbReference type="ARBA" id="ARBA00022630"/>
    </source>
</evidence>
<dbReference type="RefSeq" id="WP_134779057.1">
    <property type="nucleotide sequence ID" value="NZ_SPDS01000001.1"/>
</dbReference>
<dbReference type="Proteomes" id="UP000297638">
    <property type="component" value="Unassembled WGS sequence"/>
</dbReference>
<dbReference type="PRINTS" id="PR00371">
    <property type="entry name" value="FPNCR"/>
</dbReference>
<dbReference type="GO" id="GO:0050660">
    <property type="term" value="F:flavin adenine dinucleotide binding"/>
    <property type="evidence" value="ECO:0007669"/>
    <property type="project" value="TreeGrafter"/>
</dbReference>
<dbReference type="GO" id="GO:0016491">
    <property type="term" value="F:oxidoreductase activity"/>
    <property type="evidence" value="ECO:0007669"/>
    <property type="project" value="UniProtKB-KW"/>
</dbReference>
<proteinExistence type="predicted"/>
<dbReference type="InterPro" id="IPR008333">
    <property type="entry name" value="Cbr1-like_FAD-bd_dom"/>
</dbReference>
<evidence type="ECO:0000256" key="1">
    <source>
        <dbReference type="ARBA" id="ARBA00001974"/>
    </source>
</evidence>
<keyword evidence="6" id="KW-0560">Oxidoreductase</keyword>
<dbReference type="InterPro" id="IPR001433">
    <property type="entry name" value="OxRdtase_FAD/NAD-bd"/>
</dbReference>
<keyword evidence="2" id="KW-0285">Flavoprotein</keyword>
<evidence type="ECO:0000256" key="7">
    <source>
        <dbReference type="ARBA" id="ARBA00023004"/>
    </source>
</evidence>
<organism evidence="11 12">
    <name type="scientific">Glutamicibacter arilaitensis</name>
    <dbReference type="NCBI Taxonomy" id="256701"/>
    <lineage>
        <taxon>Bacteria</taxon>
        <taxon>Bacillati</taxon>
        <taxon>Actinomycetota</taxon>
        <taxon>Actinomycetes</taxon>
        <taxon>Micrococcales</taxon>
        <taxon>Micrococcaceae</taxon>
        <taxon>Glutamicibacter</taxon>
    </lineage>
</organism>
<dbReference type="Gene3D" id="3.40.50.80">
    <property type="entry name" value="Nucleotide-binding domain of ferredoxin-NADP reductase (FNR) module"/>
    <property type="match status" value="1"/>
</dbReference>
<dbReference type="AlphaFoldDB" id="A0A4Y8TW39"/>
<gene>
    <name evidence="11" type="ORF">EXY26_01295</name>
</gene>
<keyword evidence="4" id="KW-0479">Metal-binding</keyword>
<dbReference type="PANTHER" id="PTHR47354">
    <property type="entry name" value="NADH OXIDOREDUCTASE HCR"/>
    <property type="match status" value="1"/>
</dbReference>
<dbReference type="SUPFAM" id="SSF63380">
    <property type="entry name" value="Riboflavin synthase domain-like"/>
    <property type="match status" value="1"/>
</dbReference>
<evidence type="ECO:0000256" key="5">
    <source>
        <dbReference type="ARBA" id="ARBA00022827"/>
    </source>
</evidence>
<dbReference type="InterPro" id="IPR006058">
    <property type="entry name" value="2Fe2S_fd_BS"/>
</dbReference>
<dbReference type="InterPro" id="IPR001041">
    <property type="entry name" value="2Fe-2S_ferredoxin-type"/>
</dbReference>
<evidence type="ECO:0000256" key="3">
    <source>
        <dbReference type="ARBA" id="ARBA00022714"/>
    </source>
</evidence>
<protein>
    <submittedName>
        <fullName evidence="11">Ferredoxin--NADP reductase</fullName>
    </submittedName>
</protein>
<dbReference type="Pfam" id="PF00111">
    <property type="entry name" value="Fer2"/>
    <property type="match status" value="1"/>
</dbReference>
<accession>A0A4Y8TW39</accession>
<dbReference type="PROSITE" id="PS51384">
    <property type="entry name" value="FAD_FR"/>
    <property type="match status" value="1"/>
</dbReference>
<dbReference type="Pfam" id="PF00970">
    <property type="entry name" value="FAD_binding_6"/>
    <property type="match status" value="1"/>
</dbReference>
<evidence type="ECO:0000313" key="12">
    <source>
        <dbReference type="Proteomes" id="UP000297638"/>
    </source>
</evidence>
<dbReference type="CDD" id="cd06214">
    <property type="entry name" value="PA_degradation_oxidoreductase_like"/>
    <property type="match status" value="1"/>
</dbReference>
<keyword evidence="7" id="KW-0408">Iron</keyword>
<dbReference type="InterPro" id="IPR001709">
    <property type="entry name" value="Flavoprot_Pyr_Nucl_cyt_Rdtase"/>
</dbReference>
<evidence type="ECO:0000313" key="11">
    <source>
        <dbReference type="EMBL" id="TFH55751.1"/>
    </source>
</evidence>
<dbReference type="Gene3D" id="2.40.30.10">
    <property type="entry name" value="Translation factors"/>
    <property type="match status" value="1"/>
</dbReference>
<evidence type="ECO:0000259" key="9">
    <source>
        <dbReference type="PROSITE" id="PS51085"/>
    </source>
</evidence>
<evidence type="ECO:0000256" key="6">
    <source>
        <dbReference type="ARBA" id="ARBA00023002"/>
    </source>
</evidence>
<reference evidence="11 12" key="1">
    <citation type="submission" date="2019-03" db="EMBL/GenBank/DDBJ databases">
        <title>Glutamicibacter sp. LJH19 genome.</title>
        <authorList>
            <person name="Sinai Borker S."/>
            <person name="Kumar R."/>
        </authorList>
    </citation>
    <scope>NUCLEOTIDE SEQUENCE [LARGE SCALE GENOMIC DNA]</scope>
    <source>
        <strain evidence="11 12">LJH19</strain>
    </source>
</reference>
<comment type="caution">
    <text evidence="11">The sequence shown here is derived from an EMBL/GenBank/DDBJ whole genome shotgun (WGS) entry which is preliminary data.</text>
</comment>
<evidence type="ECO:0000256" key="4">
    <source>
        <dbReference type="ARBA" id="ARBA00022723"/>
    </source>
</evidence>
<dbReference type="InterPro" id="IPR012675">
    <property type="entry name" value="Beta-grasp_dom_sf"/>
</dbReference>
<dbReference type="PROSITE" id="PS51085">
    <property type="entry name" value="2FE2S_FER_2"/>
    <property type="match status" value="1"/>
</dbReference>
<dbReference type="Gene3D" id="3.10.20.30">
    <property type="match status" value="1"/>
</dbReference>
<dbReference type="InterPro" id="IPR039261">
    <property type="entry name" value="FNR_nucleotide-bd"/>
</dbReference>